<dbReference type="SUPFAM" id="SSF46894">
    <property type="entry name" value="C-terminal effector domain of the bipartite response regulators"/>
    <property type="match status" value="1"/>
</dbReference>
<dbReference type="Gene3D" id="1.10.10.10">
    <property type="entry name" value="Winged helix-like DNA-binding domain superfamily/Winged helix DNA-binding domain"/>
    <property type="match status" value="1"/>
</dbReference>
<dbReference type="GO" id="GO:0006355">
    <property type="term" value="P:regulation of DNA-templated transcription"/>
    <property type="evidence" value="ECO:0007669"/>
    <property type="project" value="InterPro"/>
</dbReference>
<dbReference type="SMART" id="SM00421">
    <property type="entry name" value="HTH_LUXR"/>
    <property type="match status" value="1"/>
</dbReference>
<accession>A0A078MMI8</accession>
<dbReference type="InterPro" id="IPR041664">
    <property type="entry name" value="AAA_16"/>
</dbReference>
<evidence type="ECO:0000256" key="3">
    <source>
        <dbReference type="ARBA" id="ARBA00023163"/>
    </source>
</evidence>
<dbReference type="CDD" id="cd06170">
    <property type="entry name" value="LuxR_C_like"/>
    <property type="match status" value="1"/>
</dbReference>
<dbReference type="PROSITE" id="PS00622">
    <property type="entry name" value="HTH_LUXR_1"/>
    <property type="match status" value="1"/>
</dbReference>
<dbReference type="PATRIC" id="fig|1461584.3.peg.809"/>
<dbReference type="Gene3D" id="3.40.50.300">
    <property type="entry name" value="P-loop containing nucleotide triphosphate hydrolases"/>
    <property type="match status" value="1"/>
</dbReference>
<dbReference type="InterPro" id="IPR027417">
    <property type="entry name" value="P-loop_NTPase"/>
</dbReference>
<evidence type="ECO:0000313" key="5">
    <source>
        <dbReference type="EMBL" id="CEA07504.1"/>
    </source>
</evidence>
<dbReference type="InterPro" id="IPR000792">
    <property type="entry name" value="Tscrpt_reg_LuxR_C"/>
</dbReference>
<organism evidence="5">
    <name type="scientific">Arthrobacter saudimassiliensis</name>
    <dbReference type="NCBI Taxonomy" id="1461584"/>
    <lineage>
        <taxon>Bacteria</taxon>
        <taxon>Bacillati</taxon>
        <taxon>Actinomycetota</taxon>
        <taxon>Actinomycetes</taxon>
        <taxon>Micrococcales</taxon>
        <taxon>Micrococcaceae</taxon>
        <taxon>Arthrobacter</taxon>
    </lineage>
</organism>
<reference evidence="5" key="1">
    <citation type="submission" date="2014-07" db="EMBL/GenBank/DDBJ databases">
        <authorList>
            <person name="Urmite Genomes Urmite Genomes"/>
        </authorList>
    </citation>
    <scope>NUCLEOTIDE SEQUENCE</scope>
    <source>
        <strain evidence="5">11W110_air</strain>
    </source>
</reference>
<proteinExistence type="predicted"/>
<dbReference type="PANTHER" id="PTHR44688">
    <property type="entry name" value="DNA-BINDING TRANSCRIPTIONAL ACTIVATOR DEVR_DOSR"/>
    <property type="match status" value="1"/>
</dbReference>
<protein>
    <submittedName>
        <fullName evidence="5">DNA-binding transcriptional activator UhpA</fullName>
    </submittedName>
</protein>
<keyword evidence="3" id="KW-0804">Transcription</keyword>
<dbReference type="PROSITE" id="PS50043">
    <property type="entry name" value="HTH_LUXR_2"/>
    <property type="match status" value="1"/>
</dbReference>
<dbReference type="PRINTS" id="PR00038">
    <property type="entry name" value="HTHLUXR"/>
</dbReference>
<keyword evidence="2 5" id="KW-0238">DNA-binding</keyword>
<dbReference type="PANTHER" id="PTHR44688:SF16">
    <property type="entry name" value="DNA-BINDING TRANSCRIPTIONAL ACTIVATOR DEVR_DOSR"/>
    <property type="match status" value="1"/>
</dbReference>
<evidence type="ECO:0000256" key="1">
    <source>
        <dbReference type="ARBA" id="ARBA00023015"/>
    </source>
</evidence>
<dbReference type="Pfam" id="PF00196">
    <property type="entry name" value="GerE"/>
    <property type="match status" value="1"/>
</dbReference>
<dbReference type="AlphaFoldDB" id="A0A078MMI8"/>
<dbReference type="SUPFAM" id="SSF52540">
    <property type="entry name" value="P-loop containing nucleoside triphosphate hydrolases"/>
    <property type="match status" value="1"/>
</dbReference>
<dbReference type="Pfam" id="PF13191">
    <property type="entry name" value="AAA_16"/>
    <property type="match status" value="1"/>
</dbReference>
<dbReference type="GO" id="GO:0003677">
    <property type="term" value="F:DNA binding"/>
    <property type="evidence" value="ECO:0007669"/>
    <property type="project" value="UniProtKB-KW"/>
</dbReference>
<name>A0A078MMI8_9MICC</name>
<evidence type="ECO:0000259" key="4">
    <source>
        <dbReference type="PROSITE" id="PS50043"/>
    </source>
</evidence>
<sequence length="895" mass="96128">MVECAAAGRLVGRERELAALAGELLRPGSRGALIVGEGGVGKTALANALLPQLEGRLSIFRVHASSALTKIPYGALAPLLPTLADSDADSPLGVMRALLEQLDLDREALDAPPRTLVVVDDAHLLDEPGADLLSQLASSGRIRLLLLARSIHQLPAGLPAQAWDGLLARFRLQPLTPNQVHEVCERVLGGPLLYTSGIELAALSGGNPMFVLALVEEGQRAGGLRNHNGVWLMEHRALPSEGRLGDLLRAQLAGLTPLEREAFELVVLAEPLPLTAAFRMGLHRAVDVLVEAELVTLTEDSPRILRPRYPLHAEVVRRMVPAARSTRLRRGLLAAAPDTATGRQQTLRQVSWALDCGEEVAPLQLLRAARLANNGFQPELAARAAAGIEDPALLVPARVEKARACLLAGGTAQVMELLGDAVEQAADHLTLRNAVIAEATIRLPGEESAARLAELSGRWAAAADRLEPVSRQSETVSARRGARLLGCLARLNAPSASTVELELDALLAEARTAGDSEAVLVAQTILADLYVLSGRPETALQPAREAFLAVQGNGGRFQSYYLFILHRYLAVLLWLDRWDELVEVLEQDGTLALRGQLQLGGTADFCLAVRSARQGDADGSLKRLRVALAGLRRRDPEGLMTLALGFAAIQAAQQEEAEHAAEVAALLAAGPPRGPLQYRLICRGYVAAARALSAGDRDLAGLHAAADEASTVEQTAAEFDLRSMAVRLGDLSNIGTLLKLAEGCEGPQAVQMRRFARAVVDQDIDELLRMVPDDHPPRPFAGIERQCLEEALRLARRSGDRTLSHRIQRRIARGTPSPRTGIATTLTRRERDVAALAAQGFRNAEIAARLFLSVRTVEGHVYRTFEKLGITRREDLREALDRLETGTGAGEGLDS</sequence>
<evidence type="ECO:0000256" key="2">
    <source>
        <dbReference type="ARBA" id="ARBA00023125"/>
    </source>
</evidence>
<dbReference type="InterPro" id="IPR036388">
    <property type="entry name" value="WH-like_DNA-bd_sf"/>
</dbReference>
<gene>
    <name evidence="5" type="ORF">BN1051_00819</name>
</gene>
<dbReference type="InterPro" id="IPR016032">
    <property type="entry name" value="Sig_transdc_resp-reg_C-effctor"/>
</dbReference>
<feature type="domain" description="HTH luxR-type" evidence="4">
    <location>
        <begin position="819"/>
        <end position="883"/>
    </location>
</feature>
<keyword evidence="1" id="KW-0805">Transcription regulation</keyword>
<dbReference type="EMBL" id="LN483070">
    <property type="protein sequence ID" value="CEA07504.1"/>
    <property type="molecule type" value="Genomic_DNA"/>
</dbReference>